<proteinExistence type="predicted"/>
<evidence type="ECO:0000256" key="1">
    <source>
        <dbReference type="SAM" id="MobiDB-lite"/>
    </source>
</evidence>
<keyword evidence="3" id="KW-1185">Reference proteome</keyword>
<evidence type="ECO:0000313" key="3">
    <source>
        <dbReference type="Proteomes" id="UP000296049"/>
    </source>
</evidence>
<sequence length="151" mass="16367">MYPARSTASPWRWGHRCDPAVCLAGELCPQLWDEDLVGDKYENVTGFNLIKRFDLLKISSIKKVRGLRGPAVLRLGAVPLVQPTRKRLRFARLICTPASPGTPGPALLRGWHEAVLGYRGPPGTRSEEVTLGPPGPKGGKGERGLPGSYGT</sequence>
<feature type="non-terminal residue" evidence="2">
    <location>
        <position position="151"/>
    </location>
</feature>
<name>R0KVU4_ANAPL</name>
<reference evidence="3" key="1">
    <citation type="journal article" date="2013" name="Nat. Genet.">
        <title>The duck genome and transcriptome provide insight into an avian influenza virus reservoir species.</title>
        <authorList>
            <person name="Huang Y."/>
            <person name="Li Y."/>
            <person name="Burt D.W."/>
            <person name="Chen H."/>
            <person name="Zhang Y."/>
            <person name="Qian W."/>
            <person name="Kim H."/>
            <person name="Gan S."/>
            <person name="Zhao Y."/>
            <person name="Li J."/>
            <person name="Yi K."/>
            <person name="Feng H."/>
            <person name="Zhu P."/>
            <person name="Li B."/>
            <person name="Liu Q."/>
            <person name="Fairley S."/>
            <person name="Magor K.E."/>
            <person name="Du Z."/>
            <person name="Hu X."/>
            <person name="Goodman L."/>
            <person name="Tafer H."/>
            <person name="Vignal A."/>
            <person name="Lee T."/>
            <person name="Kim K.W."/>
            <person name="Sheng Z."/>
            <person name="An Y."/>
            <person name="Searle S."/>
            <person name="Herrero J."/>
            <person name="Groenen M.A."/>
            <person name="Crooijmans R.P."/>
            <person name="Faraut T."/>
            <person name="Cai Q."/>
            <person name="Webster R.G."/>
            <person name="Aldridge J.R."/>
            <person name="Warren W.C."/>
            <person name="Bartschat S."/>
            <person name="Kehr S."/>
            <person name="Marz M."/>
            <person name="Stadler P.F."/>
            <person name="Smith J."/>
            <person name="Kraus R.H."/>
            <person name="Zhao Y."/>
            <person name="Ren L."/>
            <person name="Fei J."/>
            <person name="Morisson M."/>
            <person name="Kaiser P."/>
            <person name="Griffin D.K."/>
            <person name="Rao M."/>
            <person name="Pitel F."/>
            <person name="Wang J."/>
            <person name="Li N."/>
        </authorList>
    </citation>
    <scope>NUCLEOTIDE SEQUENCE [LARGE SCALE GENOMIC DNA]</scope>
</reference>
<dbReference type="GO" id="GO:0005581">
    <property type="term" value="C:collagen trimer"/>
    <property type="evidence" value="ECO:0007669"/>
    <property type="project" value="UniProtKB-KW"/>
</dbReference>
<accession>R0KVU4</accession>
<evidence type="ECO:0000313" key="2">
    <source>
        <dbReference type="EMBL" id="EOA93264.1"/>
    </source>
</evidence>
<dbReference type="EMBL" id="KB747233">
    <property type="protein sequence ID" value="EOA93264.1"/>
    <property type="molecule type" value="Genomic_DNA"/>
</dbReference>
<dbReference type="AlphaFoldDB" id="R0KVU4"/>
<dbReference type="Proteomes" id="UP000296049">
    <property type="component" value="Unassembled WGS sequence"/>
</dbReference>
<keyword evidence="2" id="KW-0176">Collagen</keyword>
<organism evidence="2 3">
    <name type="scientific">Anas platyrhynchos</name>
    <name type="common">Mallard</name>
    <name type="synonym">Anas boschas</name>
    <dbReference type="NCBI Taxonomy" id="8839"/>
    <lineage>
        <taxon>Eukaryota</taxon>
        <taxon>Metazoa</taxon>
        <taxon>Chordata</taxon>
        <taxon>Craniata</taxon>
        <taxon>Vertebrata</taxon>
        <taxon>Euteleostomi</taxon>
        <taxon>Archelosauria</taxon>
        <taxon>Archosauria</taxon>
        <taxon>Dinosauria</taxon>
        <taxon>Saurischia</taxon>
        <taxon>Theropoda</taxon>
        <taxon>Coelurosauria</taxon>
        <taxon>Aves</taxon>
        <taxon>Neognathae</taxon>
        <taxon>Galloanserae</taxon>
        <taxon>Anseriformes</taxon>
        <taxon>Anatidae</taxon>
        <taxon>Anatinae</taxon>
        <taxon>Anas</taxon>
    </lineage>
</organism>
<protein>
    <submittedName>
        <fullName evidence="2">Collagen alpha-1(XVI) chain</fullName>
    </submittedName>
</protein>
<feature type="region of interest" description="Disordered" evidence="1">
    <location>
        <begin position="119"/>
        <end position="151"/>
    </location>
</feature>
<gene>
    <name evidence="2" type="ORF">Anapl_18078</name>
</gene>